<protein>
    <submittedName>
        <fullName evidence="1">Uncharacterized protein</fullName>
    </submittedName>
</protein>
<reference evidence="1" key="2">
    <citation type="submission" date="2025-09" db="UniProtKB">
        <authorList>
            <consortium name="EnsemblPlants"/>
        </authorList>
    </citation>
    <scope>IDENTIFICATION</scope>
</reference>
<name>A0ACD5W3Y1_AVESA</name>
<dbReference type="EnsemblPlants" id="AVESA.00010b.r2.3DG0549960.1">
    <property type="protein sequence ID" value="AVESA.00010b.r2.3DG0549960.1.CDS"/>
    <property type="gene ID" value="AVESA.00010b.r2.3DG0549960"/>
</dbReference>
<accession>A0ACD5W3Y1</accession>
<reference evidence="1" key="1">
    <citation type="submission" date="2021-05" db="EMBL/GenBank/DDBJ databases">
        <authorList>
            <person name="Scholz U."/>
            <person name="Mascher M."/>
            <person name="Fiebig A."/>
        </authorList>
    </citation>
    <scope>NUCLEOTIDE SEQUENCE [LARGE SCALE GENOMIC DNA]</scope>
</reference>
<evidence type="ECO:0000313" key="1">
    <source>
        <dbReference type="EnsemblPlants" id="AVESA.00010b.r2.3DG0549960.1.CDS"/>
    </source>
</evidence>
<keyword evidence="2" id="KW-1185">Reference proteome</keyword>
<dbReference type="Proteomes" id="UP001732700">
    <property type="component" value="Chromosome 3D"/>
</dbReference>
<sequence length="403" mass="44439">MPGMPADSGGAIIPFSGEPNHVARAPPVRPIRHGVSPPIFRVFVSWSSGNLLQVACLRPPSPEEGGCRGAEEVAGSVVEVNLAANGSAGVEEEIDDAEMRRIEYGSVPAFALLQSRKNALADTAAMQHMHPVSEHAEWWQYVLQYSKTISKLLGNPDCLPAPMIEDPRAVLKVREKPTSLKAAWELLEIFYVDKELHSWLPERLVDCYNLNIVFIFDFASCLYMGPIFPCSFDHMTENGLVEAVAVLVSTMPRMRPDLPTGKLGQCCKTRPDFIKGFEGMHHLAQKCIQLKPSFDNGGLTGLLNGILSENPEVVLAECTKKFGPWMVTHSMELLAADNEYADIMLHEERPNFGGLSIEELHRLVYAQVLSSHSLTWQIAPTYLSSYDLVAQQATRTVDGEATP</sequence>
<organism evidence="1 2">
    <name type="scientific">Avena sativa</name>
    <name type="common">Oat</name>
    <dbReference type="NCBI Taxonomy" id="4498"/>
    <lineage>
        <taxon>Eukaryota</taxon>
        <taxon>Viridiplantae</taxon>
        <taxon>Streptophyta</taxon>
        <taxon>Embryophyta</taxon>
        <taxon>Tracheophyta</taxon>
        <taxon>Spermatophyta</taxon>
        <taxon>Magnoliopsida</taxon>
        <taxon>Liliopsida</taxon>
        <taxon>Poales</taxon>
        <taxon>Poaceae</taxon>
        <taxon>BOP clade</taxon>
        <taxon>Pooideae</taxon>
        <taxon>Poodae</taxon>
        <taxon>Poeae</taxon>
        <taxon>Poeae Chloroplast Group 1 (Aveneae type)</taxon>
        <taxon>Aveninae</taxon>
        <taxon>Avena</taxon>
    </lineage>
</organism>
<evidence type="ECO:0000313" key="2">
    <source>
        <dbReference type="Proteomes" id="UP001732700"/>
    </source>
</evidence>
<proteinExistence type="predicted"/>